<sequence>MALKGASIVTKLLDAVSVASATGGDGYVLERTVERWVSQVREADFDGDGDGTGNLPVHIVLPPWWRRWRPPVPRPNEILVDPALILTVAAVTVLEADVDSDLPSNDEAVARLLDTAQHVVREHSR</sequence>
<reference evidence="1 2" key="1">
    <citation type="submission" date="2017-12" db="EMBL/GenBank/DDBJ databases">
        <title>Phylogenetic diversity of female urinary microbiome.</title>
        <authorList>
            <person name="Thomas-White K."/>
            <person name="Wolfe A.J."/>
        </authorList>
    </citation>
    <scope>NUCLEOTIDE SEQUENCE [LARGE SCALE GENOMIC DNA]</scope>
    <source>
        <strain evidence="1 2">UMB0777</strain>
    </source>
</reference>
<proteinExistence type="predicted"/>
<comment type="caution">
    <text evidence="1">The sequence shown here is derived from an EMBL/GenBank/DDBJ whole genome shotgun (WGS) entry which is preliminary data.</text>
</comment>
<dbReference type="EMBL" id="PKJC01000010">
    <property type="protein sequence ID" value="PKZ64822.1"/>
    <property type="molecule type" value="Genomic_DNA"/>
</dbReference>
<dbReference type="Proteomes" id="UP000234662">
    <property type="component" value="Unassembled WGS sequence"/>
</dbReference>
<evidence type="ECO:0000313" key="1">
    <source>
        <dbReference type="EMBL" id="PKZ64822.1"/>
    </source>
</evidence>
<protein>
    <submittedName>
        <fullName evidence="1">Uncharacterized protein</fullName>
    </submittedName>
</protein>
<gene>
    <name evidence="1" type="ORF">CYJ73_14075</name>
</gene>
<dbReference type="AlphaFoldDB" id="A0A2I1R6Q5"/>
<name>A0A2I1R6Q5_9ACTN</name>
<organism evidence="1 2">
    <name type="scientific">Gordonia terrae</name>
    <dbReference type="NCBI Taxonomy" id="2055"/>
    <lineage>
        <taxon>Bacteria</taxon>
        <taxon>Bacillati</taxon>
        <taxon>Actinomycetota</taxon>
        <taxon>Actinomycetes</taxon>
        <taxon>Mycobacteriales</taxon>
        <taxon>Gordoniaceae</taxon>
        <taxon>Gordonia</taxon>
    </lineage>
</organism>
<evidence type="ECO:0000313" key="2">
    <source>
        <dbReference type="Proteomes" id="UP000234662"/>
    </source>
</evidence>
<accession>A0A2I1R6Q5</accession>